<dbReference type="GeneID" id="109319918"/>
<keyword evidence="3 11" id="KW-0489">Methyltransferase</keyword>
<dbReference type="PROSITE" id="PS51689">
    <property type="entry name" value="SAM_RNA_A_N6_MT"/>
    <property type="match status" value="1"/>
</dbReference>
<dbReference type="GO" id="GO:0006391">
    <property type="term" value="P:transcription initiation at mitochondrial promoter"/>
    <property type="evidence" value="ECO:0007669"/>
    <property type="project" value="Ensembl"/>
</dbReference>
<evidence type="ECO:0000256" key="6">
    <source>
        <dbReference type="ARBA" id="ARBA00022884"/>
    </source>
</evidence>
<dbReference type="EC" id="2.1.1.-" evidence="12"/>
<dbReference type="InterPro" id="IPR029063">
    <property type="entry name" value="SAM-dependent_MTases_sf"/>
</dbReference>
<protein>
    <recommendedName>
        <fullName evidence="12">rRNA adenine N(6)-methyltransferase</fullName>
        <ecNumber evidence="12">2.1.1.-</ecNumber>
    </recommendedName>
</protein>
<keyword evidence="2 12" id="KW-0698">rRNA processing</keyword>
<organism evidence="13 14">
    <name type="scientific">Crocodylus porosus</name>
    <name type="common">Saltwater crocodile</name>
    <name type="synonym">Estuarine crocodile</name>
    <dbReference type="NCBI Taxonomy" id="8502"/>
    <lineage>
        <taxon>Eukaryota</taxon>
        <taxon>Metazoa</taxon>
        <taxon>Chordata</taxon>
        <taxon>Craniata</taxon>
        <taxon>Vertebrata</taxon>
        <taxon>Euteleostomi</taxon>
        <taxon>Archelosauria</taxon>
        <taxon>Archosauria</taxon>
        <taxon>Crocodylia</taxon>
        <taxon>Longirostres</taxon>
        <taxon>Crocodylidae</taxon>
        <taxon>Crocodylus</taxon>
    </lineage>
</organism>
<dbReference type="GO" id="GO:0003723">
    <property type="term" value="F:RNA binding"/>
    <property type="evidence" value="ECO:0007669"/>
    <property type="project" value="UniProtKB-UniRule"/>
</dbReference>
<keyword evidence="5 11" id="KW-0949">S-adenosyl-L-methionine</keyword>
<keyword evidence="14" id="KW-1185">Reference proteome</keyword>
<comment type="similarity">
    <text evidence="11 12">Belongs to the class I-like SAM-binding methyltransferase superfamily. rRNA adenine N(6)-methyltransferase family.</text>
</comment>
<name>A0A7M4F7X8_CROPO</name>
<keyword evidence="10" id="KW-0804">Transcription</keyword>
<keyword evidence="7" id="KW-0809">Transit peptide</keyword>
<keyword evidence="9" id="KW-0496">Mitochondrion</keyword>
<evidence type="ECO:0000256" key="3">
    <source>
        <dbReference type="ARBA" id="ARBA00022603"/>
    </source>
</evidence>
<dbReference type="Ensembl" id="ENSCPRT00005023156.1">
    <property type="protein sequence ID" value="ENSCPRP00005019804.1"/>
    <property type="gene ID" value="ENSCPRG00005013817.1"/>
</dbReference>
<keyword evidence="4 11" id="KW-0808">Transferase</keyword>
<keyword evidence="6 11" id="KW-0694">RNA-binding</keyword>
<dbReference type="GO" id="GO:0042645">
    <property type="term" value="C:mitochondrial nucleoid"/>
    <property type="evidence" value="ECO:0007669"/>
    <property type="project" value="Ensembl"/>
</dbReference>
<comment type="caution">
    <text evidence="11">Lacks conserved residue(s) required for the propagation of feature annotation.</text>
</comment>
<dbReference type="InterPro" id="IPR001737">
    <property type="entry name" value="KsgA/Erm"/>
</dbReference>
<accession>A0A7M4F7X8</accession>
<dbReference type="GeneTree" id="ENSGT00950000183142"/>
<proteinExistence type="inferred from homology"/>
<dbReference type="GO" id="GO:0000179">
    <property type="term" value="F:rRNA (adenine-N6,N6-)-dimethyltransferase activity"/>
    <property type="evidence" value="ECO:0007669"/>
    <property type="project" value="UniProtKB-UniRule"/>
</dbReference>
<reference evidence="13" key="1">
    <citation type="submission" date="2025-08" db="UniProtKB">
        <authorList>
            <consortium name="Ensembl"/>
        </authorList>
    </citation>
    <scope>IDENTIFICATION</scope>
</reference>
<feature type="binding site" evidence="11">
    <location>
        <position position="110"/>
    </location>
    <ligand>
        <name>S-adenosyl-L-methionine</name>
        <dbReference type="ChEBI" id="CHEBI:59789"/>
    </ligand>
</feature>
<sequence length="385" mass="42888">MLAALSLVRPSAAGCRAVLGVCRAPRRGLQRELQLPSKAEVAGLVAGTTAPRGRRLFISCPALAGTLAECLMGGAAGQPKHGPVLLEFEPGPGILTRTLLNAGTRVIALESDMTFLPRLQSLENNLDGQLEVVYCSFFKLDPGHCGQFIPPAMDSVELFKKLGISAVPWTAGVPVKIFGIISRRNERNLLWKLIYGLYEGVSIYHCGRVELNMLMSEREYKVLTAKPGEQMKYQALSVLWQTACEIQLLHMEPQSSFLTNSKTQRLPRPGSQVTNDNLCLVRMTPRRNLFTGAMTDTTSGTFIMMVKHCLIKQKSKVIDIINTWNLGNGYKVLEQLEIPENSSTGDLYPEEYRGIFEVLERSPEFDRSWLYNDTFKMTVNRSLIF</sequence>
<dbReference type="AlphaFoldDB" id="A0A7M4F7X8"/>
<evidence type="ECO:0000256" key="8">
    <source>
        <dbReference type="ARBA" id="ARBA00023015"/>
    </source>
</evidence>
<reference evidence="13" key="2">
    <citation type="submission" date="2025-09" db="UniProtKB">
        <authorList>
            <consortium name="Ensembl"/>
        </authorList>
    </citation>
    <scope>IDENTIFICATION</scope>
</reference>
<dbReference type="PANTHER" id="PTHR11727:SF13">
    <property type="entry name" value="DIMETHYLADENOSINE TRANSFERASE 2, MITOCHONDRIAL"/>
    <property type="match status" value="1"/>
</dbReference>
<dbReference type="GO" id="GO:0034246">
    <property type="term" value="F:mitochondrial transcription factor activity"/>
    <property type="evidence" value="ECO:0007669"/>
    <property type="project" value="Ensembl"/>
</dbReference>
<evidence type="ECO:0000256" key="2">
    <source>
        <dbReference type="ARBA" id="ARBA00022552"/>
    </source>
</evidence>
<evidence type="ECO:0000256" key="1">
    <source>
        <dbReference type="ARBA" id="ARBA00004173"/>
    </source>
</evidence>
<evidence type="ECO:0000256" key="11">
    <source>
        <dbReference type="PROSITE-ProRule" id="PRU01026"/>
    </source>
</evidence>
<dbReference type="OrthoDB" id="9895503at2759"/>
<dbReference type="Proteomes" id="UP000594220">
    <property type="component" value="Unplaced"/>
</dbReference>
<dbReference type="Pfam" id="PF00398">
    <property type="entry name" value="RrnaAD"/>
    <property type="match status" value="1"/>
</dbReference>
<evidence type="ECO:0000313" key="13">
    <source>
        <dbReference type="Ensembl" id="ENSCPRP00005019804.1"/>
    </source>
</evidence>
<dbReference type="Gene3D" id="3.40.50.150">
    <property type="entry name" value="Vaccinia Virus protein VP39"/>
    <property type="match status" value="1"/>
</dbReference>
<evidence type="ECO:0000256" key="10">
    <source>
        <dbReference type="ARBA" id="ARBA00023163"/>
    </source>
</evidence>
<evidence type="ECO:0000256" key="7">
    <source>
        <dbReference type="ARBA" id="ARBA00022946"/>
    </source>
</evidence>
<dbReference type="PANTHER" id="PTHR11727">
    <property type="entry name" value="DIMETHYLADENOSINE TRANSFERASE"/>
    <property type="match status" value="1"/>
</dbReference>
<gene>
    <name evidence="13" type="primary">TFB2M</name>
</gene>
<dbReference type="CTD" id="64216"/>
<dbReference type="OMA" id="IFEVPWT"/>
<dbReference type="SUPFAM" id="SSF53335">
    <property type="entry name" value="S-adenosyl-L-methionine-dependent methyltransferases"/>
    <property type="match status" value="1"/>
</dbReference>
<evidence type="ECO:0000313" key="14">
    <source>
        <dbReference type="Proteomes" id="UP000594220"/>
    </source>
</evidence>
<evidence type="ECO:0000256" key="12">
    <source>
        <dbReference type="RuleBase" id="RU362106"/>
    </source>
</evidence>
<keyword evidence="8" id="KW-0805">Transcription regulation</keyword>
<comment type="subcellular location">
    <subcellularLocation>
        <location evidence="1">Mitochondrion</location>
    </subcellularLocation>
</comment>
<evidence type="ECO:0000256" key="5">
    <source>
        <dbReference type="ARBA" id="ARBA00022691"/>
    </source>
</evidence>
<dbReference type="PIRSF" id="PIRSF027833">
    <property type="entry name" value="MtTFB2"/>
    <property type="match status" value="1"/>
</dbReference>
<dbReference type="RefSeq" id="XP_019405303.1">
    <property type="nucleotide sequence ID" value="XM_019549758.1"/>
</dbReference>
<evidence type="ECO:0000256" key="9">
    <source>
        <dbReference type="ARBA" id="ARBA00023128"/>
    </source>
</evidence>
<dbReference type="KEGG" id="cpoo:109319918"/>
<evidence type="ECO:0000256" key="4">
    <source>
        <dbReference type="ARBA" id="ARBA00022679"/>
    </source>
</evidence>